<name>K0EY32_NOCB7</name>
<dbReference type="Gene3D" id="1.10.357.10">
    <property type="entry name" value="Tetracycline Repressor, domain 2"/>
    <property type="match status" value="1"/>
</dbReference>
<keyword evidence="1" id="KW-0805">Transcription regulation</keyword>
<dbReference type="Pfam" id="PF00440">
    <property type="entry name" value="TetR_N"/>
    <property type="match status" value="1"/>
</dbReference>
<evidence type="ECO:0000259" key="5">
    <source>
        <dbReference type="PROSITE" id="PS50977"/>
    </source>
</evidence>
<dbReference type="STRING" id="1133849.O3I_022285"/>
<dbReference type="PROSITE" id="PS50977">
    <property type="entry name" value="HTH_TETR_2"/>
    <property type="match status" value="1"/>
</dbReference>
<reference evidence="6 7" key="1">
    <citation type="journal article" date="2012" name="J. Bacteriol.">
        <title>Complete genome sequence of Nocardia brasiliensis HUJEG-1.</title>
        <authorList>
            <person name="Vera-Cabrera L."/>
            <person name="Ortiz-Lopez R."/>
            <person name="Elizondo-Gonzalez R."/>
            <person name="Perez-Maya A.A."/>
            <person name="Ocampo-Candiani J."/>
        </authorList>
    </citation>
    <scope>NUCLEOTIDE SEQUENCE [LARGE SCALE GENOMIC DNA]</scope>
    <source>
        <strain evidence="7">ATCC 700358</strain>
    </source>
</reference>
<dbReference type="GO" id="GO:0003700">
    <property type="term" value="F:DNA-binding transcription factor activity"/>
    <property type="evidence" value="ECO:0007669"/>
    <property type="project" value="TreeGrafter"/>
</dbReference>
<dbReference type="AlphaFoldDB" id="K0EY32"/>
<keyword evidence="7" id="KW-1185">Reference proteome</keyword>
<dbReference type="SUPFAM" id="SSF46689">
    <property type="entry name" value="Homeodomain-like"/>
    <property type="match status" value="1"/>
</dbReference>
<dbReference type="KEGG" id="nbr:O3I_022285"/>
<dbReference type="SUPFAM" id="SSF48498">
    <property type="entry name" value="Tetracyclin repressor-like, C-terminal domain"/>
    <property type="match status" value="1"/>
</dbReference>
<dbReference type="PANTHER" id="PTHR30055:SF234">
    <property type="entry name" value="HTH-TYPE TRANSCRIPTIONAL REGULATOR BETI"/>
    <property type="match status" value="1"/>
</dbReference>
<evidence type="ECO:0000256" key="4">
    <source>
        <dbReference type="PROSITE-ProRule" id="PRU00335"/>
    </source>
</evidence>
<dbReference type="RefSeq" id="WP_014985267.1">
    <property type="nucleotide sequence ID" value="NC_018681.1"/>
</dbReference>
<dbReference type="PRINTS" id="PR00455">
    <property type="entry name" value="HTHTETR"/>
</dbReference>
<dbReference type="InterPro" id="IPR009057">
    <property type="entry name" value="Homeodomain-like_sf"/>
</dbReference>
<keyword evidence="3" id="KW-0804">Transcription</keyword>
<organism evidence="6 7">
    <name type="scientific">Nocardia brasiliensis (strain ATCC 700358 / HUJEG-1)</name>
    <dbReference type="NCBI Taxonomy" id="1133849"/>
    <lineage>
        <taxon>Bacteria</taxon>
        <taxon>Bacillati</taxon>
        <taxon>Actinomycetota</taxon>
        <taxon>Actinomycetes</taxon>
        <taxon>Mycobacteriales</taxon>
        <taxon>Nocardiaceae</taxon>
        <taxon>Nocardia</taxon>
    </lineage>
</organism>
<evidence type="ECO:0000256" key="3">
    <source>
        <dbReference type="ARBA" id="ARBA00023163"/>
    </source>
</evidence>
<dbReference type="InterPro" id="IPR036271">
    <property type="entry name" value="Tet_transcr_reg_TetR-rel_C_sf"/>
</dbReference>
<protein>
    <submittedName>
        <fullName evidence="6">TetR family transcriptional regulator</fullName>
    </submittedName>
</protein>
<dbReference type="EMBL" id="CP003876">
    <property type="protein sequence ID" value="AFU02412.1"/>
    <property type="molecule type" value="Genomic_DNA"/>
</dbReference>
<feature type="domain" description="HTH tetR-type" evidence="5">
    <location>
        <begin position="8"/>
        <end position="68"/>
    </location>
</feature>
<dbReference type="HOGENOM" id="CLU_069356_15_3_11"/>
<dbReference type="PANTHER" id="PTHR30055">
    <property type="entry name" value="HTH-TYPE TRANSCRIPTIONAL REGULATOR RUTR"/>
    <property type="match status" value="1"/>
</dbReference>
<dbReference type="eggNOG" id="COG1309">
    <property type="taxonomic scope" value="Bacteria"/>
</dbReference>
<sequence length="205" mass="22139">MARRKDQEQARRVILDAALTAVSDRGVGKLKIREVAESAGVSPATVHYYFDDLDNLLREVHRDASDRFFGGRLAMVARIGDARAKIGALIWAGLPASDSDELVVALYRLAAYRSVAAEHGDRITALFEQQVAVYLSALEVGIAQGHFTIDAPILDVAANLVALEDAYGLHIVSRNRSITKSRAAELICSYARTATGCADITTPEG</sequence>
<evidence type="ECO:0000256" key="2">
    <source>
        <dbReference type="ARBA" id="ARBA00023125"/>
    </source>
</evidence>
<accession>K0EY32</accession>
<dbReference type="GO" id="GO:0000976">
    <property type="term" value="F:transcription cis-regulatory region binding"/>
    <property type="evidence" value="ECO:0007669"/>
    <property type="project" value="TreeGrafter"/>
</dbReference>
<evidence type="ECO:0000256" key="1">
    <source>
        <dbReference type="ARBA" id="ARBA00023015"/>
    </source>
</evidence>
<gene>
    <name evidence="6" type="ORF">O3I_022285</name>
</gene>
<feature type="DNA-binding region" description="H-T-H motif" evidence="4">
    <location>
        <begin position="31"/>
        <end position="50"/>
    </location>
</feature>
<dbReference type="InterPro" id="IPR001647">
    <property type="entry name" value="HTH_TetR"/>
</dbReference>
<dbReference type="InterPro" id="IPR050109">
    <property type="entry name" value="HTH-type_TetR-like_transc_reg"/>
</dbReference>
<dbReference type="Proteomes" id="UP000006304">
    <property type="component" value="Chromosome"/>
</dbReference>
<keyword evidence="2 4" id="KW-0238">DNA-binding</keyword>
<proteinExistence type="predicted"/>
<evidence type="ECO:0000313" key="7">
    <source>
        <dbReference type="Proteomes" id="UP000006304"/>
    </source>
</evidence>
<evidence type="ECO:0000313" key="6">
    <source>
        <dbReference type="EMBL" id="AFU02412.1"/>
    </source>
</evidence>